<dbReference type="Proteomes" id="UP001303046">
    <property type="component" value="Unassembled WGS sequence"/>
</dbReference>
<evidence type="ECO:0000313" key="2">
    <source>
        <dbReference type="Proteomes" id="UP001303046"/>
    </source>
</evidence>
<accession>A0ABR1CT10</accession>
<name>A0ABR1CT10_NECAM</name>
<reference evidence="1 2" key="1">
    <citation type="submission" date="2023-08" db="EMBL/GenBank/DDBJ databases">
        <title>A Necator americanus chromosomal reference genome.</title>
        <authorList>
            <person name="Ilik V."/>
            <person name="Petrzelkova K.J."/>
            <person name="Pardy F."/>
            <person name="Fuh T."/>
            <person name="Niatou-Singa F.S."/>
            <person name="Gouil Q."/>
            <person name="Baker L."/>
            <person name="Ritchie M.E."/>
            <person name="Jex A.R."/>
            <person name="Gazzola D."/>
            <person name="Li H."/>
            <person name="Toshio Fujiwara R."/>
            <person name="Zhan B."/>
            <person name="Aroian R.V."/>
            <person name="Pafco B."/>
            <person name="Schwarz E.M."/>
        </authorList>
    </citation>
    <scope>NUCLEOTIDE SEQUENCE [LARGE SCALE GENOMIC DNA]</scope>
    <source>
        <strain evidence="1 2">Aroian</strain>
        <tissue evidence="1">Whole animal</tissue>
    </source>
</reference>
<gene>
    <name evidence="1" type="primary">Necator_chrIII.g9868</name>
    <name evidence="1" type="ORF">RB195_009103</name>
</gene>
<protein>
    <submittedName>
        <fullName evidence="1">Uncharacterized protein</fullName>
    </submittedName>
</protein>
<dbReference type="EMBL" id="JAVFWL010000003">
    <property type="protein sequence ID" value="KAK6741046.1"/>
    <property type="molecule type" value="Genomic_DNA"/>
</dbReference>
<organism evidence="1 2">
    <name type="scientific">Necator americanus</name>
    <name type="common">Human hookworm</name>
    <dbReference type="NCBI Taxonomy" id="51031"/>
    <lineage>
        <taxon>Eukaryota</taxon>
        <taxon>Metazoa</taxon>
        <taxon>Ecdysozoa</taxon>
        <taxon>Nematoda</taxon>
        <taxon>Chromadorea</taxon>
        <taxon>Rhabditida</taxon>
        <taxon>Rhabditina</taxon>
        <taxon>Rhabditomorpha</taxon>
        <taxon>Strongyloidea</taxon>
        <taxon>Ancylostomatidae</taxon>
        <taxon>Bunostominae</taxon>
        <taxon>Necator</taxon>
    </lineage>
</organism>
<comment type="caution">
    <text evidence="1">The sequence shown here is derived from an EMBL/GenBank/DDBJ whole genome shotgun (WGS) entry which is preliminary data.</text>
</comment>
<sequence>MTEVTQILQKGGVVQRQVTGSGDLKNSATVLATINKRKLPAVIQAEPSLVAIELFQYNNGTTSVITTGPTEFNVLKEILDHVSVILQSPLFWCGEVPLLSGKKTLGGS</sequence>
<proteinExistence type="predicted"/>
<evidence type="ECO:0000313" key="1">
    <source>
        <dbReference type="EMBL" id="KAK6741046.1"/>
    </source>
</evidence>
<keyword evidence="2" id="KW-1185">Reference proteome</keyword>